<name>A0ABQ7CIJ4_BRACR</name>
<keyword evidence="3" id="KW-1185">Reference proteome</keyword>
<dbReference type="PANTHER" id="PTHR10219:SF43">
    <property type="entry name" value="GLYCOLIPID TRANSFER PROTEIN DOMAIN-CONTAINING PROTEIN"/>
    <property type="match status" value="1"/>
</dbReference>
<protein>
    <recommendedName>
        <fullName evidence="1">Glycolipid transfer protein domain-containing protein</fullName>
    </recommendedName>
</protein>
<evidence type="ECO:0000259" key="1">
    <source>
        <dbReference type="Pfam" id="PF08718"/>
    </source>
</evidence>
<dbReference type="SUPFAM" id="SSF110004">
    <property type="entry name" value="Glycolipid transfer protein, GLTP"/>
    <property type="match status" value="1"/>
</dbReference>
<sequence length="159" mass="17724">ASSSVSTLVLMMDKDIEANCVRKAGSHTRNLLRVKRGLDMVRALFVEIIASDFSFYLVKTQGKEIFNVFFGDTCRGDNSLKDPASKSYAQVFAPHHGWAIRKAVALGMYALPTRSQLLTMLNEEEAEAKIQMQSYVNASAPVIAYLDNLFLSKQLGIDW</sequence>
<comment type="caution">
    <text evidence="2">The sequence shown here is derived from an EMBL/GenBank/DDBJ whole genome shotgun (WGS) entry which is preliminary data.</text>
</comment>
<evidence type="ECO:0000313" key="3">
    <source>
        <dbReference type="Proteomes" id="UP000266723"/>
    </source>
</evidence>
<feature type="non-terminal residue" evidence="2">
    <location>
        <position position="1"/>
    </location>
</feature>
<dbReference type="Gene3D" id="1.10.3520.10">
    <property type="entry name" value="Glycolipid transfer protein"/>
    <property type="match status" value="1"/>
</dbReference>
<organism evidence="2 3">
    <name type="scientific">Brassica cretica</name>
    <name type="common">Mustard</name>
    <dbReference type="NCBI Taxonomy" id="69181"/>
    <lineage>
        <taxon>Eukaryota</taxon>
        <taxon>Viridiplantae</taxon>
        <taxon>Streptophyta</taxon>
        <taxon>Embryophyta</taxon>
        <taxon>Tracheophyta</taxon>
        <taxon>Spermatophyta</taxon>
        <taxon>Magnoliopsida</taxon>
        <taxon>eudicotyledons</taxon>
        <taxon>Gunneridae</taxon>
        <taxon>Pentapetalae</taxon>
        <taxon>rosids</taxon>
        <taxon>malvids</taxon>
        <taxon>Brassicales</taxon>
        <taxon>Brassicaceae</taxon>
        <taxon>Brassiceae</taxon>
        <taxon>Brassica</taxon>
    </lineage>
</organism>
<gene>
    <name evidence="2" type="ORF">DY000_02001825</name>
</gene>
<feature type="domain" description="Glycolipid transfer protein" evidence="1">
    <location>
        <begin position="3"/>
        <end position="123"/>
    </location>
</feature>
<dbReference type="InterPro" id="IPR014830">
    <property type="entry name" value="Glycolipid_transfer_prot_dom"/>
</dbReference>
<dbReference type="EMBL" id="QGKV02000832">
    <property type="protein sequence ID" value="KAF3551332.1"/>
    <property type="molecule type" value="Genomic_DNA"/>
</dbReference>
<dbReference type="InterPro" id="IPR036497">
    <property type="entry name" value="GLTP_sf"/>
</dbReference>
<accession>A0ABQ7CIJ4</accession>
<dbReference type="PANTHER" id="PTHR10219">
    <property type="entry name" value="GLYCOLIPID TRANSFER PROTEIN-RELATED"/>
    <property type="match status" value="1"/>
</dbReference>
<evidence type="ECO:0000313" key="2">
    <source>
        <dbReference type="EMBL" id="KAF3551332.1"/>
    </source>
</evidence>
<reference evidence="2 3" key="1">
    <citation type="journal article" date="2020" name="BMC Genomics">
        <title>Intraspecific diversification of the crop wild relative Brassica cretica Lam. using demographic model selection.</title>
        <authorList>
            <person name="Kioukis A."/>
            <person name="Michalopoulou V.A."/>
            <person name="Briers L."/>
            <person name="Pirintsos S."/>
            <person name="Studholme D.J."/>
            <person name="Pavlidis P."/>
            <person name="Sarris P.F."/>
        </authorList>
    </citation>
    <scope>NUCLEOTIDE SEQUENCE [LARGE SCALE GENOMIC DNA]</scope>
    <source>
        <strain evidence="3">cv. PFS-1207/04</strain>
    </source>
</reference>
<proteinExistence type="predicted"/>
<dbReference type="Proteomes" id="UP000266723">
    <property type="component" value="Unassembled WGS sequence"/>
</dbReference>
<dbReference type="Pfam" id="PF08718">
    <property type="entry name" value="GLTP"/>
    <property type="match status" value="1"/>
</dbReference>